<reference evidence="17 18" key="1">
    <citation type="submission" date="2015-07" db="EMBL/GenBank/DDBJ databases">
        <title>The genome of Melipona quadrifasciata.</title>
        <authorList>
            <person name="Pan H."/>
            <person name="Kapheim K."/>
        </authorList>
    </citation>
    <scope>NUCLEOTIDE SEQUENCE [LARGE SCALE GENOMIC DNA]</scope>
    <source>
        <strain evidence="17">0111107301</strain>
        <tissue evidence="17">Whole body</tissue>
    </source>
</reference>
<evidence type="ECO:0000313" key="18">
    <source>
        <dbReference type="Proteomes" id="UP000053105"/>
    </source>
</evidence>
<dbReference type="Pfam" id="PF13593">
    <property type="entry name" value="SBF_like"/>
    <property type="match status" value="1"/>
</dbReference>
<evidence type="ECO:0000256" key="4">
    <source>
        <dbReference type="ARBA" id="ARBA00022679"/>
    </source>
</evidence>
<evidence type="ECO:0000256" key="14">
    <source>
        <dbReference type="SAM" id="MobiDB-lite"/>
    </source>
</evidence>
<dbReference type="GO" id="GO:0004715">
    <property type="term" value="F:non-membrane spanning protein tyrosine kinase activity"/>
    <property type="evidence" value="ECO:0007669"/>
    <property type="project" value="UniProtKB-EC"/>
</dbReference>
<keyword evidence="9" id="KW-0460">Magnesium</keyword>
<keyword evidence="15" id="KW-0472">Membrane</keyword>
<proteinExistence type="inferred from homology"/>
<keyword evidence="15" id="KW-1133">Transmembrane helix</keyword>
<accession>A0A0M9A289</accession>
<dbReference type="PROSITE" id="PS00107">
    <property type="entry name" value="PROTEIN_KINASE_ATP"/>
    <property type="match status" value="1"/>
</dbReference>
<keyword evidence="6 13" id="KW-0547">Nucleotide-binding</keyword>
<dbReference type="Gene3D" id="3.30.200.20">
    <property type="entry name" value="Phosphorylase Kinase, domain 1"/>
    <property type="match status" value="1"/>
</dbReference>
<keyword evidence="11" id="KW-0539">Nucleus</keyword>
<dbReference type="Gene3D" id="1.10.510.10">
    <property type="entry name" value="Transferase(Phosphotransferase) domain 1"/>
    <property type="match status" value="1"/>
</dbReference>
<evidence type="ECO:0000256" key="11">
    <source>
        <dbReference type="ARBA" id="ARBA00023242"/>
    </source>
</evidence>
<evidence type="ECO:0000256" key="5">
    <source>
        <dbReference type="ARBA" id="ARBA00022723"/>
    </source>
</evidence>
<feature type="binding site" evidence="13">
    <location>
        <position position="245"/>
    </location>
    <ligand>
        <name>ATP</name>
        <dbReference type="ChEBI" id="CHEBI:30616"/>
    </ligand>
</feature>
<dbReference type="PROSITE" id="PS00108">
    <property type="entry name" value="PROTEIN_KINASE_ST"/>
    <property type="match status" value="1"/>
</dbReference>
<evidence type="ECO:0000256" key="2">
    <source>
        <dbReference type="ARBA" id="ARBA00006528"/>
    </source>
</evidence>
<evidence type="ECO:0000256" key="12">
    <source>
        <dbReference type="ARBA" id="ARBA00037982"/>
    </source>
</evidence>
<evidence type="ECO:0000256" key="8">
    <source>
        <dbReference type="ARBA" id="ARBA00022840"/>
    </source>
</evidence>
<keyword evidence="4" id="KW-0808">Transferase</keyword>
<dbReference type="InterPro" id="IPR000719">
    <property type="entry name" value="Prot_kinase_dom"/>
</dbReference>
<dbReference type="Pfam" id="PF00069">
    <property type="entry name" value="Pkinase"/>
    <property type="match status" value="1"/>
</dbReference>
<dbReference type="InterPro" id="IPR008271">
    <property type="entry name" value="Ser/Thr_kinase_AS"/>
</dbReference>
<dbReference type="GO" id="GO:0005634">
    <property type="term" value="C:nucleus"/>
    <property type="evidence" value="ECO:0007669"/>
    <property type="project" value="UniProtKB-SubCell"/>
</dbReference>
<feature type="region of interest" description="Disordered" evidence="14">
    <location>
        <begin position="163"/>
        <end position="192"/>
    </location>
</feature>
<keyword evidence="18" id="KW-1185">Reference proteome</keyword>
<dbReference type="Proteomes" id="UP000053105">
    <property type="component" value="Unassembled WGS sequence"/>
</dbReference>
<comment type="subcellular location">
    <subcellularLocation>
        <location evidence="1">Nucleus</location>
    </subcellularLocation>
</comment>
<feature type="domain" description="Protein kinase" evidence="16">
    <location>
        <begin position="215"/>
        <end position="516"/>
    </location>
</feature>
<dbReference type="GO" id="GO:0005524">
    <property type="term" value="F:ATP binding"/>
    <property type="evidence" value="ECO:0007669"/>
    <property type="project" value="UniProtKB-UniRule"/>
</dbReference>
<name>A0A0M9A289_9HYME</name>
<dbReference type="PROSITE" id="PS50011">
    <property type="entry name" value="PROTEIN_KINASE_DOM"/>
    <property type="match status" value="1"/>
</dbReference>
<dbReference type="InterPro" id="IPR016833">
    <property type="entry name" value="Put_Na-Bile_cotransptr"/>
</dbReference>
<sequence>MEVAQKLHCGTCDIQDEELNISCHTNSSGCDVEDILDSSTEDLGCSPSLQPRKLFSNTMKCSDNESVPRIRIPPRENMCSQKISMACSPPYKRVRALRLFDSPATPKTLIEKSAMHTPFPTKCSRLFSLDKSRTCNYQNKSDKPAANVNPFMPNGIMLNARKRTRSKRSLNGSPDIQIPKFDLGDSEEDSDNEIEQATKRVALQDSNISRYHQEFHELGLIGTGEFGSVYKCINRLDGCTYAVKKSIKPVAGSINEKNALNEVYAHAVLGKHQHVVRYYSAWAEDNHMIIQNEYCNGGSLADAILNIEKEKKHFTEIEIRQLLLHVAEGLRYIHSMQLVHMDIKPGNIFISKEKRLLAVNYDSADDGFDEEETIEEEITYKIGDLGHVTSVNNPQVEEGDCRYLPTEILREDFSHLPKADIFAFGLTIYEAGGGGPLPKNGSEWHDIRNGKLKELPHYSLNDSSKSMRPSAVCLIQHRVLCPFGNKTKAQLRRELNAEKLKNEILSKQLQEAAKCLKTIAPNVAAINNTTNAGGYELRSTPTRTLSRAVGILNGNIIIRYFAVPLTYLEAGLLCNPKTLYLTLFNGSLLVFTMTFIYILMPFLMRLGVCLLTYANVNVWLLKGMEVLYCMPPPFNTSFVLCRLAKADLSTSIVITLVSHFGGLFISPILLYFVLGASTPPLVGVNVKETIYSTIIPLIIGVMIQIVLLKYDICAKIKSPWFSQGLLLATAYHWFCDAVLVDASSLQATDVLLCILIACVGQLFVSCLCWILCSQWLPRNILLAALFTSTHKSVGLGSWVLRGAYHGSAHGPAVNLPLSVLPVAQLLLGSLLAGWLSP</sequence>
<evidence type="ECO:0000256" key="1">
    <source>
        <dbReference type="ARBA" id="ARBA00004123"/>
    </source>
</evidence>
<evidence type="ECO:0000256" key="9">
    <source>
        <dbReference type="ARBA" id="ARBA00022842"/>
    </source>
</evidence>
<keyword evidence="5" id="KW-0479">Metal-binding</keyword>
<dbReference type="InterPro" id="IPR011009">
    <property type="entry name" value="Kinase-like_dom_sf"/>
</dbReference>
<keyword evidence="7 17" id="KW-0418">Kinase</keyword>
<evidence type="ECO:0000256" key="15">
    <source>
        <dbReference type="SAM" id="Phobius"/>
    </source>
</evidence>
<dbReference type="Gene3D" id="1.20.1530.20">
    <property type="match status" value="1"/>
</dbReference>
<dbReference type="OrthoDB" id="5337378at2759"/>
<gene>
    <name evidence="17" type="ORF">WN51_00446</name>
</gene>
<dbReference type="GO" id="GO:0046872">
    <property type="term" value="F:metal ion binding"/>
    <property type="evidence" value="ECO:0007669"/>
    <property type="project" value="UniProtKB-KW"/>
</dbReference>
<dbReference type="FunFam" id="3.30.200.20:FF:000115">
    <property type="entry name" value="Wee1-like kinase 2"/>
    <property type="match status" value="1"/>
</dbReference>
<dbReference type="AlphaFoldDB" id="A0A0M9A289"/>
<evidence type="ECO:0000313" key="17">
    <source>
        <dbReference type="EMBL" id="KOX74463.1"/>
    </source>
</evidence>
<feature type="transmembrane region" description="Helical" evidence="15">
    <location>
        <begin position="652"/>
        <end position="674"/>
    </location>
</feature>
<dbReference type="PANTHER" id="PTHR11042">
    <property type="entry name" value="EUKARYOTIC TRANSLATION INITIATION FACTOR 2-ALPHA KINASE EIF2-ALPHA KINASE -RELATED"/>
    <property type="match status" value="1"/>
</dbReference>
<evidence type="ECO:0000259" key="16">
    <source>
        <dbReference type="PROSITE" id="PS50011"/>
    </source>
</evidence>
<evidence type="ECO:0000256" key="13">
    <source>
        <dbReference type="PROSITE-ProRule" id="PRU10141"/>
    </source>
</evidence>
<dbReference type="InterPro" id="IPR050339">
    <property type="entry name" value="CC_SR_Kinase"/>
</dbReference>
<feature type="transmembrane region" description="Helical" evidence="15">
    <location>
        <begin position="720"/>
        <end position="740"/>
    </location>
</feature>
<dbReference type="SUPFAM" id="SSF56112">
    <property type="entry name" value="Protein kinase-like (PK-like)"/>
    <property type="match status" value="1"/>
</dbReference>
<dbReference type="SMART" id="SM00220">
    <property type="entry name" value="S_TKc"/>
    <property type="match status" value="1"/>
</dbReference>
<evidence type="ECO:0000256" key="10">
    <source>
        <dbReference type="ARBA" id="ARBA00023137"/>
    </source>
</evidence>
<dbReference type="GO" id="GO:0005737">
    <property type="term" value="C:cytoplasm"/>
    <property type="evidence" value="ECO:0007669"/>
    <property type="project" value="TreeGrafter"/>
</dbReference>
<protein>
    <recommendedName>
        <fullName evidence="3">non-specific protein-tyrosine kinase</fullName>
        <ecNumber evidence="3">2.7.10.2</ecNumber>
    </recommendedName>
</protein>
<dbReference type="EC" id="2.7.10.2" evidence="3"/>
<organism evidence="17 18">
    <name type="scientific">Melipona quadrifasciata</name>
    <dbReference type="NCBI Taxonomy" id="166423"/>
    <lineage>
        <taxon>Eukaryota</taxon>
        <taxon>Metazoa</taxon>
        <taxon>Ecdysozoa</taxon>
        <taxon>Arthropoda</taxon>
        <taxon>Hexapoda</taxon>
        <taxon>Insecta</taxon>
        <taxon>Pterygota</taxon>
        <taxon>Neoptera</taxon>
        <taxon>Endopterygota</taxon>
        <taxon>Hymenoptera</taxon>
        <taxon>Apocrita</taxon>
        <taxon>Aculeata</taxon>
        <taxon>Apoidea</taxon>
        <taxon>Anthophila</taxon>
        <taxon>Apidae</taxon>
        <taxon>Melipona</taxon>
    </lineage>
</organism>
<keyword evidence="8 13" id="KW-0067">ATP-binding</keyword>
<evidence type="ECO:0000256" key="3">
    <source>
        <dbReference type="ARBA" id="ARBA00011903"/>
    </source>
</evidence>
<comment type="similarity">
    <text evidence="12">Belongs to the protein kinase superfamily. Ser/Thr protein kinase family. GCN2 subfamily.</text>
</comment>
<feature type="transmembrane region" description="Helical" evidence="15">
    <location>
        <begin position="746"/>
        <end position="772"/>
    </location>
</feature>
<keyword evidence="15" id="KW-0812">Transmembrane</keyword>
<dbReference type="InterPro" id="IPR038770">
    <property type="entry name" value="Na+/solute_symporter_sf"/>
</dbReference>
<evidence type="ECO:0000256" key="6">
    <source>
        <dbReference type="ARBA" id="ARBA00022741"/>
    </source>
</evidence>
<keyword evidence="10" id="KW-0829">Tyrosine-protein kinase</keyword>
<dbReference type="PANTHER" id="PTHR11042:SF185">
    <property type="entry name" value="WEE1-LIKE PROTEIN KINASE"/>
    <property type="match status" value="1"/>
</dbReference>
<feature type="transmembrane region" description="Helical" evidence="15">
    <location>
        <begin position="579"/>
        <end position="600"/>
    </location>
</feature>
<comment type="similarity">
    <text evidence="2">Belongs to the bile acid:sodium symporter (BASS) (TC 2.A.28) family.</text>
</comment>
<evidence type="ECO:0000256" key="7">
    <source>
        <dbReference type="ARBA" id="ARBA00022777"/>
    </source>
</evidence>
<dbReference type="InterPro" id="IPR017441">
    <property type="entry name" value="Protein_kinase_ATP_BS"/>
</dbReference>
<dbReference type="STRING" id="166423.A0A0M9A289"/>
<dbReference type="EMBL" id="KQ435789">
    <property type="protein sequence ID" value="KOX74463.1"/>
    <property type="molecule type" value="Genomic_DNA"/>
</dbReference>
<feature type="transmembrane region" description="Helical" evidence="15">
    <location>
        <begin position="689"/>
        <end position="708"/>
    </location>
</feature>